<dbReference type="PATRIC" id="fig|49547.3.peg.1501"/>
<feature type="compositionally biased region" description="Basic and acidic residues" evidence="2">
    <location>
        <begin position="131"/>
        <end position="141"/>
    </location>
</feature>
<dbReference type="Proteomes" id="UP000077245">
    <property type="component" value="Unassembled WGS sequence"/>
</dbReference>
<dbReference type="OrthoDB" id="51532at2157"/>
<feature type="compositionally biased region" description="Low complexity" evidence="2">
    <location>
        <begin position="114"/>
        <end position="130"/>
    </location>
</feature>
<proteinExistence type="predicted"/>
<sequence>MKILAIDIGAGTQDILLYNSKENLENSIKLVLPSPSVQTVERIKRIKNDLYIDGEIMGGGKIKREIVNLLNEGYKVAIEKTPAKTIRDDLSQVESLGVEIVEDYSYEKNLKNSSTTNIKKNNSKTTPKISPKIDSKINPKIDSKINPKIDPKINSEINPQIDPKFLKYSKLSFKDLDLDELSKTISKYELNYFFDYLAVAVQDHGYSPKMGDRDFRFEKIREKLKEPMAPEEFAYINNIPEYFTRMKAIESNIKNYENYENYEKNKEENNRNNENENENSKNQINKKFKSIIMDSKFASIAGAIHDEKINNLNSFVVIDIGNGHTMATSIENGLIQGLFEHHTTNLDDKTGETITNLINKLVDGSLTHEEVHGNYGHGTHILNPISKLEKVVVTGPRRGIIKNTDFDYYNATPGGDVMMTGPVGLIKSIEHHLKKEKKKIEKE</sequence>
<reference evidence="3 4" key="1">
    <citation type="submission" date="2016-04" db="EMBL/GenBank/DDBJ databases">
        <title>Genome sequence of Methanobrevibacter curvatus DSM 11111.</title>
        <authorList>
            <person name="Poehlein A."/>
            <person name="Seedorf H."/>
            <person name="Daniel R."/>
        </authorList>
    </citation>
    <scope>NUCLEOTIDE SEQUENCE [LARGE SCALE GENOMIC DNA]</scope>
    <source>
        <strain evidence="3 4">DSM 11111</strain>
    </source>
</reference>
<comment type="caution">
    <text evidence="3">The sequence shown here is derived from an EMBL/GenBank/DDBJ whole genome shotgun (WGS) entry which is preliminary data.</text>
</comment>
<name>A0A162FDN4_9EURY</name>
<feature type="region of interest" description="Disordered" evidence="2">
    <location>
        <begin position="114"/>
        <end position="141"/>
    </location>
</feature>
<organism evidence="3 4">
    <name type="scientific">Methanobrevibacter curvatus</name>
    <dbReference type="NCBI Taxonomy" id="49547"/>
    <lineage>
        <taxon>Archaea</taxon>
        <taxon>Methanobacteriati</taxon>
        <taxon>Methanobacteriota</taxon>
        <taxon>Methanomada group</taxon>
        <taxon>Methanobacteria</taxon>
        <taxon>Methanobacteriales</taxon>
        <taxon>Methanobacteriaceae</taxon>
        <taxon>Methanobrevibacter</taxon>
    </lineage>
</organism>
<evidence type="ECO:0000256" key="1">
    <source>
        <dbReference type="SAM" id="Coils"/>
    </source>
</evidence>
<feature type="coiled-coil region" evidence="1">
    <location>
        <begin position="256"/>
        <end position="286"/>
    </location>
</feature>
<evidence type="ECO:0000256" key="2">
    <source>
        <dbReference type="SAM" id="MobiDB-lite"/>
    </source>
</evidence>
<dbReference type="InterPro" id="IPR014846">
    <property type="entry name" value="DUF1786_pyruvate_format-lyase"/>
</dbReference>
<evidence type="ECO:0000313" key="3">
    <source>
        <dbReference type="EMBL" id="KZX11495.1"/>
    </source>
</evidence>
<protein>
    <submittedName>
        <fullName evidence="3">Uncharacterized protein</fullName>
    </submittedName>
</protein>
<evidence type="ECO:0000313" key="4">
    <source>
        <dbReference type="Proteomes" id="UP000077245"/>
    </source>
</evidence>
<dbReference type="STRING" id="49547.MBCUR_14040"/>
<keyword evidence="1" id="KW-0175">Coiled coil</keyword>
<keyword evidence="4" id="KW-1185">Reference proteome</keyword>
<dbReference type="EMBL" id="LWMV01000186">
    <property type="protein sequence ID" value="KZX11495.1"/>
    <property type="molecule type" value="Genomic_DNA"/>
</dbReference>
<accession>A0A162FDN4</accession>
<dbReference type="Pfam" id="PF08735">
    <property type="entry name" value="DUF1786"/>
    <property type="match status" value="2"/>
</dbReference>
<dbReference type="AlphaFoldDB" id="A0A162FDN4"/>
<gene>
    <name evidence="3" type="ORF">MBCUR_14040</name>
</gene>